<reference evidence="1 2" key="1">
    <citation type="journal article" date="2020" name="Phytopathology">
        <title>Genome Sequence Resources of Colletotrichum truncatum, C. plurivorum, C. musicola, and C. sojae: Four Species Pathogenic to Soybean (Glycine max).</title>
        <authorList>
            <person name="Rogerio F."/>
            <person name="Boufleur T.R."/>
            <person name="Ciampi-Guillardi M."/>
            <person name="Sukno S.A."/>
            <person name="Thon M.R."/>
            <person name="Massola Junior N.S."/>
            <person name="Baroncelli R."/>
        </authorList>
    </citation>
    <scope>NUCLEOTIDE SEQUENCE [LARGE SCALE GENOMIC DNA]</scope>
    <source>
        <strain evidence="1 2">CMES1059</strain>
    </source>
</reference>
<evidence type="ECO:0000313" key="1">
    <source>
        <dbReference type="EMBL" id="KAL0929660.1"/>
    </source>
</evidence>
<gene>
    <name evidence="1" type="ORF">CTRU02_215303</name>
</gene>
<dbReference type="Proteomes" id="UP000805649">
    <property type="component" value="Unassembled WGS sequence"/>
</dbReference>
<comment type="caution">
    <text evidence="1">The sequence shown here is derived from an EMBL/GenBank/DDBJ whole genome shotgun (WGS) entry which is preliminary data.</text>
</comment>
<accession>A0ACC3YCV4</accession>
<evidence type="ECO:0000313" key="2">
    <source>
        <dbReference type="Proteomes" id="UP000805649"/>
    </source>
</evidence>
<protein>
    <submittedName>
        <fullName evidence="1">Ncs1 allantoate transporter</fullName>
    </submittedName>
</protein>
<sequence length="575" mass="62943">MRGYSKEEAKRRCTSVQAWELPKHPSAIAPDGVWTNSDMDPVPLEQQTWSIWTILAYWSSDLMNLSTLQTAGSILAVGLSWREAIPAMAVGTLAIAVAMVLNGAIGSRLHVPFSVIAAGSFGFYFRYFAIVSRAILAMFWFGVQCANGSFCLTIMLSAIAPSYGRIPNRLPESAGITSMGMCSFFLFWLLQLPLLLIHPTKLRPLFYVKLIATPAVVLGTMGWAVKKAGGGGDIFKLQPEVPSGTPQYAWLWLSCMSSVTGQWATMGVNIPDFLRYAKSPNGQLVQLPFVPMVFTICGTLGIITTSATKVFVGEYLWNPLDIVSLWLANGSGGRCAAFFAALAWFIATVGTNITANSISAANDLTVMFPRYLNIKRGCIVAAVIGGWVLVPWKILSSAQTFLNFMGAYAVFLAPISGIMAADFWIVKKQRYDLPGEYSLNDVGFVISLYDPHGRYRYVAGCNWRAFVAFIVPVGPSLPGMALAISGYPAVKISEGAKHLYSFDWLFGFVVSIFLYTALSWLVPAQESLVPQTIWVRENMGIEGTAQGSDVENPNFPEKVRTTSQDTHRRPDSKVL</sequence>
<dbReference type="EMBL" id="VUJX02000015">
    <property type="protein sequence ID" value="KAL0929660.1"/>
    <property type="molecule type" value="Genomic_DNA"/>
</dbReference>
<name>A0ACC3YCV4_COLTU</name>
<organism evidence="1 2">
    <name type="scientific">Colletotrichum truncatum</name>
    <name type="common">Anthracnose fungus</name>
    <name type="synonym">Colletotrichum capsici</name>
    <dbReference type="NCBI Taxonomy" id="5467"/>
    <lineage>
        <taxon>Eukaryota</taxon>
        <taxon>Fungi</taxon>
        <taxon>Dikarya</taxon>
        <taxon>Ascomycota</taxon>
        <taxon>Pezizomycotina</taxon>
        <taxon>Sordariomycetes</taxon>
        <taxon>Hypocreomycetidae</taxon>
        <taxon>Glomerellales</taxon>
        <taxon>Glomerellaceae</taxon>
        <taxon>Colletotrichum</taxon>
        <taxon>Colletotrichum truncatum species complex</taxon>
    </lineage>
</organism>
<proteinExistence type="predicted"/>
<keyword evidence="2" id="KW-1185">Reference proteome</keyword>